<dbReference type="CDD" id="cd11301">
    <property type="entry name" value="Fut1_Fut2_like"/>
    <property type="match status" value="1"/>
</dbReference>
<evidence type="ECO:0000256" key="10">
    <source>
        <dbReference type="ARBA" id="ARBA00023180"/>
    </source>
</evidence>
<keyword evidence="8" id="KW-0130">Cell adhesion</keyword>
<dbReference type="InterPro" id="IPR002516">
    <property type="entry name" value="Glyco_trans_11"/>
</dbReference>
<dbReference type="GO" id="GO:0005975">
    <property type="term" value="P:carbohydrate metabolic process"/>
    <property type="evidence" value="ECO:0007669"/>
    <property type="project" value="InterPro"/>
</dbReference>
<organism evidence="12 13">
    <name type="scientific">Cyphomyrmex costatus</name>
    <dbReference type="NCBI Taxonomy" id="456900"/>
    <lineage>
        <taxon>Eukaryota</taxon>
        <taxon>Metazoa</taxon>
        <taxon>Ecdysozoa</taxon>
        <taxon>Arthropoda</taxon>
        <taxon>Hexapoda</taxon>
        <taxon>Insecta</taxon>
        <taxon>Pterygota</taxon>
        <taxon>Neoptera</taxon>
        <taxon>Endopterygota</taxon>
        <taxon>Hymenoptera</taxon>
        <taxon>Apocrita</taxon>
        <taxon>Aculeata</taxon>
        <taxon>Formicoidea</taxon>
        <taxon>Formicidae</taxon>
        <taxon>Myrmicinae</taxon>
        <taxon>Cyphomyrmex</taxon>
    </lineage>
</organism>
<evidence type="ECO:0000256" key="1">
    <source>
        <dbReference type="ARBA" id="ARBA00004498"/>
    </source>
</evidence>
<dbReference type="GO" id="GO:0031012">
    <property type="term" value="C:extracellular matrix"/>
    <property type="evidence" value="ECO:0007669"/>
    <property type="project" value="TreeGrafter"/>
</dbReference>
<accession>A0A151ILS1</accession>
<dbReference type="InterPro" id="IPR000884">
    <property type="entry name" value="TSP1_rpt"/>
</dbReference>
<dbReference type="GO" id="GO:0007155">
    <property type="term" value="P:cell adhesion"/>
    <property type="evidence" value="ECO:0007669"/>
    <property type="project" value="UniProtKB-KW"/>
</dbReference>
<dbReference type="InterPro" id="IPR009465">
    <property type="entry name" value="Spondin_N"/>
</dbReference>
<protein>
    <submittedName>
        <fullName evidence="12">Galactoside 2-alpha-L-fucosyltransferase 1</fullName>
    </submittedName>
</protein>
<gene>
    <name evidence="12" type="ORF">ALC62_03292</name>
</gene>
<dbReference type="GO" id="GO:0008107">
    <property type="term" value="F:galactoside 2-alpha-L-fucosyltransferase activity"/>
    <property type="evidence" value="ECO:0007669"/>
    <property type="project" value="InterPro"/>
</dbReference>
<keyword evidence="2" id="KW-0964">Secreted</keyword>
<dbReference type="InterPro" id="IPR044004">
    <property type="entry name" value="TSP1_spondin_dom"/>
</dbReference>
<proteinExistence type="predicted"/>
<keyword evidence="10" id="KW-0325">Glycoprotein</keyword>
<evidence type="ECO:0000256" key="8">
    <source>
        <dbReference type="ARBA" id="ARBA00022889"/>
    </source>
</evidence>
<dbReference type="PROSITE" id="PS51020">
    <property type="entry name" value="SPONDIN"/>
    <property type="match status" value="1"/>
</dbReference>
<sequence>MARINPSPDWFVGVDSFQLCIEGNWVDAVSVELDPLDGGTDNGFTFTAANWPTKPQGIAYRITSRYPPHPAGSFYYPNLFRLPRIATLTFTKNNFKIFFLREYTLTESYHEDEVEVEFVSNDNLQANSEAPRGIDPNRDLNEAIAEERREMDTSRYRRYRPLHPFCLLPSPARRYWSTTGSGQQVVTDIPRDNKAAIINSIATSYALQRPRYTATAIPRTSKAVVDGKTRYSETGKSDWPYYQTYRQTAETQKAQIYEDIQRKIANVSNVSSMGYSFVNNVTNLADQRQHRFRMKHHGLTSKGKRIRTRAPRDCKIGEWGPWSACSRSCGVGETQRTRKVTIKPRRGGAPCPPLKETKWCGSVNPCSENKPIVDYHWHAAYWSLILVWLDDVRREFTFKPSLRIYAEKVLKRVAEKFNLSSPTYVSVHVRRTDYVDYLWQKLKTRPAPVSYYLSAMDYFAGKYNNVIFVVTSDNIAWCKYNLRSKRHRISFVSENDGKGPGKDLAVLSACNHSIIDYGTYGSFGAILAAGETVVYNVTTYFSTLIADVLPNWRIMS</sequence>
<evidence type="ECO:0000256" key="5">
    <source>
        <dbReference type="ARBA" id="ARBA00022679"/>
    </source>
</evidence>
<keyword evidence="3" id="KW-0272">Extracellular matrix</keyword>
<evidence type="ECO:0000256" key="7">
    <source>
        <dbReference type="ARBA" id="ARBA00022729"/>
    </source>
</evidence>
<dbReference type="STRING" id="456900.A0A151ILS1"/>
<keyword evidence="9" id="KW-1015">Disulfide bond</keyword>
<evidence type="ECO:0000256" key="9">
    <source>
        <dbReference type="ARBA" id="ARBA00023157"/>
    </source>
</evidence>
<evidence type="ECO:0000313" key="12">
    <source>
        <dbReference type="EMBL" id="KYN05813.1"/>
    </source>
</evidence>
<dbReference type="Gene3D" id="2.60.40.2130">
    <property type="entry name" value="F-spondin domain"/>
    <property type="match status" value="1"/>
</dbReference>
<reference evidence="12 13" key="1">
    <citation type="submission" date="2016-03" db="EMBL/GenBank/DDBJ databases">
        <title>Cyphomyrmex costatus WGS genome.</title>
        <authorList>
            <person name="Nygaard S."/>
            <person name="Hu H."/>
            <person name="Boomsma J."/>
            <person name="Zhang G."/>
        </authorList>
    </citation>
    <scope>NUCLEOTIDE SEQUENCE [LARGE SCALE GENOMIC DNA]</scope>
    <source>
        <strain evidence="12">MS0001</strain>
        <tissue evidence="12">Whole body</tissue>
    </source>
</reference>
<keyword evidence="13" id="KW-1185">Reference proteome</keyword>
<dbReference type="InterPro" id="IPR038678">
    <property type="entry name" value="Spondin_N_sf"/>
</dbReference>
<keyword evidence="7" id="KW-0732">Signal</keyword>
<evidence type="ECO:0000256" key="3">
    <source>
        <dbReference type="ARBA" id="ARBA00022530"/>
    </source>
</evidence>
<dbReference type="AlphaFoldDB" id="A0A151ILS1"/>
<dbReference type="EMBL" id="KQ977104">
    <property type="protein sequence ID" value="KYN05813.1"/>
    <property type="molecule type" value="Genomic_DNA"/>
</dbReference>
<dbReference type="Proteomes" id="UP000078542">
    <property type="component" value="Unassembled WGS sequence"/>
</dbReference>
<name>A0A151ILS1_9HYME</name>
<dbReference type="Pfam" id="PF06468">
    <property type="entry name" value="Spond_N"/>
    <property type="match status" value="1"/>
</dbReference>
<dbReference type="GO" id="GO:0016020">
    <property type="term" value="C:membrane"/>
    <property type="evidence" value="ECO:0007669"/>
    <property type="project" value="InterPro"/>
</dbReference>
<dbReference type="InterPro" id="IPR051418">
    <property type="entry name" value="Spondin/Thrombospondin_T1"/>
</dbReference>
<dbReference type="SMART" id="SM00209">
    <property type="entry name" value="TSP1"/>
    <property type="match status" value="1"/>
</dbReference>
<dbReference type="PANTHER" id="PTHR11311:SF15">
    <property type="entry name" value="SPONDIN-2"/>
    <property type="match status" value="1"/>
</dbReference>
<evidence type="ECO:0000313" key="13">
    <source>
        <dbReference type="Proteomes" id="UP000078542"/>
    </source>
</evidence>
<dbReference type="Pfam" id="PF01531">
    <property type="entry name" value="Glyco_transf_11"/>
    <property type="match status" value="1"/>
</dbReference>
<evidence type="ECO:0000256" key="6">
    <source>
        <dbReference type="ARBA" id="ARBA00022723"/>
    </source>
</evidence>
<dbReference type="SUPFAM" id="SSF82895">
    <property type="entry name" value="TSP-1 type 1 repeat"/>
    <property type="match status" value="1"/>
</dbReference>
<evidence type="ECO:0000259" key="11">
    <source>
        <dbReference type="PROSITE" id="PS51020"/>
    </source>
</evidence>
<evidence type="ECO:0000256" key="2">
    <source>
        <dbReference type="ARBA" id="ARBA00022525"/>
    </source>
</evidence>
<dbReference type="InterPro" id="IPR036383">
    <property type="entry name" value="TSP1_rpt_sf"/>
</dbReference>
<comment type="subcellular location">
    <subcellularLocation>
        <location evidence="1">Secreted</location>
        <location evidence="1">Extracellular space</location>
        <location evidence="1">Extracellular matrix</location>
    </subcellularLocation>
</comment>
<dbReference type="Pfam" id="PF19028">
    <property type="entry name" value="TSP1_spondin"/>
    <property type="match status" value="1"/>
</dbReference>
<feature type="domain" description="Spondin" evidence="11">
    <location>
        <begin position="1"/>
        <end position="70"/>
    </location>
</feature>
<keyword evidence="6" id="KW-0479">Metal-binding</keyword>
<keyword evidence="4 12" id="KW-0328">Glycosyltransferase</keyword>
<dbReference type="Gene3D" id="2.20.100.10">
    <property type="entry name" value="Thrombospondin type-1 (TSP1) repeat"/>
    <property type="match status" value="1"/>
</dbReference>
<keyword evidence="5 12" id="KW-0808">Transferase</keyword>
<dbReference type="PROSITE" id="PS50092">
    <property type="entry name" value="TSP1"/>
    <property type="match status" value="1"/>
</dbReference>
<evidence type="ECO:0000256" key="4">
    <source>
        <dbReference type="ARBA" id="ARBA00022676"/>
    </source>
</evidence>
<dbReference type="PANTHER" id="PTHR11311">
    <property type="entry name" value="SPONDIN"/>
    <property type="match status" value="1"/>
</dbReference>
<dbReference type="GO" id="GO:0046872">
    <property type="term" value="F:metal ion binding"/>
    <property type="evidence" value="ECO:0007669"/>
    <property type="project" value="UniProtKB-KW"/>
</dbReference>